<evidence type="ECO:0000256" key="1">
    <source>
        <dbReference type="ARBA" id="ARBA00023015"/>
    </source>
</evidence>
<dbReference type="SUPFAM" id="SSF46689">
    <property type="entry name" value="Homeodomain-like"/>
    <property type="match status" value="1"/>
</dbReference>
<evidence type="ECO:0000313" key="6">
    <source>
        <dbReference type="EMBL" id="GEP55313.1"/>
    </source>
</evidence>
<dbReference type="GO" id="GO:0043565">
    <property type="term" value="F:sequence-specific DNA binding"/>
    <property type="evidence" value="ECO:0007669"/>
    <property type="project" value="InterPro"/>
</dbReference>
<dbReference type="InterPro" id="IPR020449">
    <property type="entry name" value="Tscrpt_reg_AraC-type_HTH"/>
</dbReference>
<evidence type="ECO:0000256" key="2">
    <source>
        <dbReference type="ARBA" id="ARBA00023125"/>
    </source>
</evidence>
<feature type="domain" description="HTH araC/xylS-type" evidence="5">
    <location>
        <begin position="111"/>
        <end position="212"/>
    </location>
</feature>
<dbReference type="Proteomes" id="UP000321058">
    <property type="component" value="Unassembled WGS sequence"/>
</dbReference>
<keyword evidence="2" id="KW-0238">DNA-binding</keyword>
<proteinExistence type="predicted"/>
<accession>A0A512N8S1</accession>
<protein>
    <recommendedName>
        <fullName evidence="5">HTH araC/xylS-type domain-containing protein</fullName>
    </recommendedName>
</protein>
<name>A0A512N8S1_9HYPH</name>
<dbReference type="EMBL" id="BKAJ01000037">
    <property type="protein sequence ID" value="GEP55313.1"/>
    <property type="molecule type" value="Genomic_DNA"/>
</dbReference>
<keyword evidence="7" id="KW-1185">Reference proteome</keyword>
<feature type="region of interest" description="Disordered" evidence="4">
    <location>
        <begin position="199"/>
        <end position="221"/>
    </location>
</feature>
<sequence>MLSLDLSDKVETFRAGHGDPQVSVICGYFRASYGLSIDLFATFRGPIIEQFEDFDHLSYNLKSVLAELSARRVGMRAMTAAVLKQVLVTLLRRSLMSAKTWTERFAMLSDPQIARAFADMVEMPGAPHSVQSLSQAAGLSRSAFMERFQRAFGQPPMLALRELRMRHAAKLLQAQALNIDQVALAVGYNSRSSFSRAFRQAHGREPSVHRATKRPSGAEHT</sequence>
<dbReference type="AlphaFoldDB" id="A0A512N8S1"/>
<reference evidence="6 7" key="1">
    <citation type="submission" date="2019-07" db="EMBL/GenBank/DDBJ databases">
        <title>Whole genome shotgun sequence of Reyranella soli NBRC 108950.</title>
        <authorList>
            <person name="Hosoyama A."/>
            <person name="Uohara A."/>
            <person name="Ohji S."/>
            <person name="Ichikawa N."/>
        </authorList>
    </citation>
    <scope>NUCLEOTIDE SEQUENCE [LARGE SCALE GENOMIC DNA]</scope>
    <source>
        <strain evidence="6 7">NBRC 108950</strain>
    </source>
</reference>
<organism evidence="6 7">
    <name type="scientific">Reyranella soli</name>
    <dbReference type="NCBI Taxonomy" id="1230389"/>
    <lineage>
        <taxon>Bacteria</taxon>
        <taxon>Pseudomonadati</taxon>
        <taxon>Pseudomonadota</taxon>
        <taxon>Alphaproteobacteria</taxon>
        <taxon>Hyphomicrobiales</taxon>
        <taxon>Reyranellaceae</taxon>
        <taxon>Reyranella</taxon>
    </lineage>
</organism>
<evidence type="ECO:0000313" key="7">
    <source>
        <dbReference type="Proteomes" id="UP000321058"/>
    </source>
</evidence>
<dbReference type="Gene3D" id="1.10.10.60">
    <property type="entry name" value="Homeodomain-like"/>
    <property type="match status" value="2"/>
</dbReference>
<gene>
    <name evidence="6" type="ORF">RSO01_24790</name>
</gene>
<dbReference type="GO" id="GO:0003700">
    <property type="term" value="F:DNA-binding transcription factor activity"/>
    <property type="evidence" value="ECO:0007669"/>
    <property type="project" value="InterPro"/>
</dbReference>
<dbReference type="PRINTS" id="PR00032">
    <property type="entry name" value="HTHARAC"/>
</dbReference>
<dbReference type="InterPro" id="IPR018060">
    <property type="entry name" value="HTH_AraC"/>
</dbReference>
<dbReference type="PROSITE" id="PS01124">
    <property type="entry name" value="HTH_ARAC_FAMILY_2"/>
    <property type="match status" value="1"/>
</dbReference>
<dbReference type="InterPro" id="IPR050204">
    <property type="entry name" value="AraC_XylS_family_regulators"/>
</dbReference>
<evidence type="ECO:0000259" key="5">
    <source>
        <dbReference type="PROSITE" id="PS01124"/>
    </source>
</evidence>
<dbReference type="SMART" id="SM00342">
    <property type="entry name" value="HTH_ARAC"/>
    <property type="match status" value="1"/>
</dbReference>
<dbReference type="Pfam" id="PF12833">
    <property type="entry name" value="HTH_18"/>
    <property type="match status" value="1"/>
</dbReference>
<dbReference type="PANTHER" id="PTHR46796">
    <property type="entry name" value="HTH-TYPE TRANSCRIPTIONAL ACTIVATOR RHAS-RELATED"/>
    <property type="match status" value="1"/>
</dbReference>
<comment type="caution">
    <text evidence="6">The sequence shown here is derived from an EMBL/GenBank/DDBJ whole genome shotgun (WGS) entry which is preliminary data.</text>
</comment>
<keyword evidence="3" id="KW-0804">Transcription</keyword>
<dbReference type="PANTHER" id="PTHR46796:SF7">
    <property type="entry name" value="ARAC FAMILY TRANSCRIPTIONAL REGULATOR"/>
    <property type="match status" value="1"/>
</dbReference>
<dbReference type="InterPro" id="IPR009057">
    <property type="entry name" value="Homeodomain-like_sf"/>
</dbReference>
<keyword evidence="1" id="KW-0805">Transcription regulation</keyword>
<evidence type="ECO:0000256" key="4">
    <source>
        <dbReference type="SAM" id="MobiDB-lite"/>
    </source>
</evidence>
<evidence type="ECO:0000256" key="3">
    <source>
        <dbReference type="ARBA" id="ARBA00023163"/>
    </source>
</evidence>